<dbReference type="InterPro" id="IPR001451">
    <property type="entry name" value="Hexapep"/>
</dbReference>
<keyword evidence="4" id="KW-1185">Reference proteome</keyword>
<sequence length="195" mass="22311">MVKRALEYQNLKAFSVPKGFRGKSKLVVQLWWIIESTLFAWSPQFFYGWRRFLLRSFGAKIGKNVLIRSSVRCTYPWKISIGDYSWIGENCTLYSLGEISIGENVAIAHDVYLNTGSHDYQSTKFEIGAKKVIVEDECWITNDVYVAPGVTIEKGCVVGARSSVFKSLPEGWVCYGNPAKPIKKRIEKETHHYRD</sequence>
<dbReference type="GO" id="GO:0005829">
    <property type="term" value="C:cytosol"/>
    <property type="evidence" value="ECO:0007669"/>
    <property type="project" value="TreeGrafter"/>
</dbReference>
<evidence type="ECO:0000313" key="3">
    <source>
        <dbReference type="EMBL" id="GGG93682.1"/>
    </source>
</evidence>
<reference evidence="3" key="1">
    <citation type="journal article" date="2014" name="Int. J. Syst. Evol. Microbiol.">
        <title>Complete genome sequence of Corynebacterium casei LMG S-19264T (=DSM 44701T), isolated from a smear-ripened cheese.</title>
        <authorList>
            <consortium name="US DOE Joint Genome Institute (JGI-PGF)"/>
            <person name="Walter F."/>
            <person name="Albersmeier A."/>
            <person name="Kalinowski J."/>
            <person name="Ruckert C."/>
        </authorList>
    </citation>
    <scope>NUCLEOTIDE SEQUENCE</scope>
    <source>
        <strain evidence="3">CGMCC 1.15763</strain>
    </source>
</reference>
<evidence type="ECO:0000313" key="4">
    <source>
        <dbReference type="Proteomes" id="UP000633278"/>
    </source>
</evidence>
<dbReference type="AlphaFoldDB" id="A0A917HY61"/>
<dbReference type="EMBL" id="BMJW01000001">
    <property type="protein sequence ID" value="GGG93682.1"/>
    <property type="molecule type" value="Genomic_DNA"/>
</dbReference>
<comment type="caution">
    <text evidence="3">The sequence shown here is derived from an EMBL/GenBank/DDBJ whole genome shotgun (WGS) entry which is preliminary data.</text>
</comment>
<evidence type="ECO:0000256" key="1">
    <source>
        <dbReference type="ARBA" id="ARBA00007274"/>
    </source>
</evidence>
<reference evidence="3" key="2">
    <citation type="submission" date="2020-09" db="EMBL/GenBank/DDBJ databases">
        <authorList>
            <person name="Sun Q."/>
            <person name="Zhou Y."/>
        </authorList>
    </citation>
    <scope>NUCLEOTIDE SEQUENCE</scope>
    <source>
        <strain evidence="3">CGMCC 1.15763</strain>
    </source>
</reference>
<dbReference type="InterPro" id="IPR051159">
    <property type="entry name" value="Hexapeptide_acetyltransf"/>
</dbReference>
<protein>
    <submittedName>
        <fullName evidence="3">Colanic acid biosynthesis acetyltransferase WcaF</fullName>
    </submittedName>
</protein>
<proteinExistence type="inferred from homology"/>
<dbReference type="InterPro" id="IPR011004">
    <property type="entry name" value="Trimer_LpxA-like_sf"/>
</dbReference>
<dbReference type="SUPFAM" id="SSF51161">
    <property type="entry name" value="Trimeric LpxA-like enzymes"/>
    <property type="match status" value="1"/>
</dbReference>
<name>A0A917HY61_9FLAO</name>
<dbReference type="Pfam" id="PF14602">
    <property type="entry name" value="Hexapep_2"/>
    <property type="match status" value="2"/>
</dbReference>
<dbReference type="GO" id="GO:0008374">
    <property type="term" value="F:O-acyltransferase activity"/>
    <property type="evidence" value="ECO:0007669"/>
    <property type="project" value="TreeGrafter"/>
</dbReference>
<dbReference type="Proteomes" id="UP000633278">
    <property type="component" value="Unassembled WGS sequence"/>
</dbReference>
<dbReference type="PANTHER" id="PTHR23416:SF23">
    <property type="entry name" value="ACETYLTRANSFERASE C18B11.09C-RELATED"/>
    <property type="match status" value="1"/>
</dbReference>
<dbReference type="NCBIfam" id="NF007797">
    <property type="entry name" value="PRK10502.1"/>
    <property type="match status" value="1"/>
</dbReference>
<keyword evidence="2" id="KW-0808">Transferase</keyword>
<accession>A0A917HY61</accession>
<organism evidence="3 4">
    <name type="scientific">Polaribacter pacificus</name>
    <dbReference type="NCBI Taxonomy" id="1775173"/>
    <lineage>
        <taxon>Bacteria</taxon>
        <taxon>Pseudomonadati</taxon>
        <taxon>Bacteroidota</taxon>
        <taxon>Flavobacteriia</taxon>
        <taxon>Flavobacteriales</taxon>
        <taxon>Flavobacteriaceae</taxon>
    </lineage>
</organism>
<evidence type="ECO:0000256" key="2">
    <source>
        <dbReference type="ARBA" id="ARBA00022679"/>
    </source>
</evidence>
<dbReference type="PANTHER" id="PTHR23416">
    <property type="entry name" value="SIALIC ACID SYNTHASE-RELATED"/>
    <property type="match status" value="1"/>
</dbReference>
<comment type="similarity">
    <text evidence="1">Belongs to the transferase hexapeptide repeat family.</text>
</comment>
<dbReference type="CDD" id="cd05825">
    <property type="entry name" value="LbH_wcaF_like"/>
    <property type="match status" value="1"/>
</dbReference>
<dbReference type="Gene3D" id="2.160.10.10">
    <property type="entry name" value="Hexapeptide repeat proteins"/>
    <property type="match status" value="1"/>
</dbReference>
<dbReference type="RefSeq" id="WP_188598036.1">
    <property type="nucleotide sequence ID" value="NZ_BMJW01000001.1"/>
</dbReference>
<gene>
    <name evidence="3" type="primary">wcaF</name>
    <name evidence="3" type="ORF">GCM10011416_08610</name>
</gene>